<proteinExistence type="predicted"/>
<reference evidence="1" key="1">
    <citation type="submission" date="2024-06" db="EMBL/GenBank/DDBJ databases">
        <title>Mesorhizobium karijinii sp. nov., a symbiont of the iconic Swainsona formosa from arid Australia.</title>
        <authorList>
            <person name="Hill Y.J."/>
            <person name="Watkin E.L.J."/>
            <person name="O'Hara G.W."/>
            <person name="Terpolilli J."/>
            <person name="Tye M.L."/>
            <person name="Kohlmeier M.G."/>
        </authorList>
    </citation>
    <scope>NUCLEOTIDE SEQUENCE</scope>
    <source>
        <strain evidence="1">WSM2240</strain>
    </source>
</reference>
<gene>
    <name evidence="1" type="ORF">ABVK50_13225</name>
</gene>
<dbReference type="EMBL" id="CP159253">
    <property type="protein sequence ID" value="XCG51370.1"/>
    <property type="molecule type" value="Genomic_DNA"/>
</dbReference>
<name>A0AAU8CYB5_9HYPH</name>
<dbReference type="Pfam" id="PF06169">
    <property type="entry name" value="DUF982"/>
    <property type="match status" value="1"/>
</dbReference>
<dbReference type="Gene3D" id="6.10.250.730">
    <property type="match status" value="1"/>
</dbReference>
<protein>
    <submittedName>
        <fullName evidence="1">DUF982 domain-containing protein</fullName>
    </submittedName>
</protein>
<dbReference type="AlphaFoldDB" id="A0AAU8CYB5"/>
<organism evidence="1">
    <name type="scientific">Mesorhizobium sp. WSM2240</name>
    <dbReference type="NCBI Taxonomy" id="3228851"/>
    <lineage>
        <taxon>Bacteria</taxon>
        <taxon>Pseudomonadati</taxon>
        <taxon>Pseudomonadota</taxon>
        <taxon>Alphaproteobacteria</taxon>
        <taxon>Hyphomicrobiales</taxon>
        <taxon>Phyllobacteriaceae</taxon>
        <taxon>Mesorhizobium</taxon>
    </lineage>
</organism>
<accession>A0AAU8CYB5</accession>
<dbReference type="InterPro" id="IPR010385">
    <property type="entry name" value="DUF982"/>
</dbReference>
<sequence>MDKLQFIMPVRIVTEPGRPVTEIYDVEEALTFLQNWSGASESPIYQRALNSCFAATVDQESAEDARRAFMALARVSGILARDMSVPAGILESEIRPRPRAT</sequence>
<evidence type="ECO:0000313" key="1">
    <source>
        <dbReference type="EMBL" id="XCG51370.1"/>
    </source>
</evidence>
<dbReference type="RefSeq" id="WP_353641122.1">
    <property type="nucleotide sequence ID" value="NZ_CP159253.1"/>
</dbReference>